<evidence type="ECO:0000256" key="4">
    <source>
        <dbReference type="ARBA" id="ARBA00022691"/>
    </source>
</evidence>
<keyword evidence="4" id="KW-0949">S-adenosyl-L-methionine</keyword>
<dbReference type="PANTHER" id="PTHR43591">
    <property type="entry name" value="METHYLTRANSFERASE"/>
    <property type="match status" value="1"/>
</dbReference>
<name>A0A6L9EC63_9FLAO</name>
<dbReference type="Pfam" id="PF01209">
    <property type="entry name" value="Ubie_methyltran"/>
    <property type="match status" value="1"/>
</dbReference>
<evidence type="ECO:0000313" key="6">
    <source>
        <dbReference type="Proteomes" id="UP000475249"/>
    </source>
</evidence>
<accession>A0A6L9EC63</accession>
<protein>
    <submittedName>
        <fullName evidence="5">Class I SAM-dependent methyltransferase</fullName>
    </submittedName>
</protein>
<dbReference type="PANTHER" id="PTHR43591:SF24">
    <property type="entry name" value="2-METHOXY-6-POLYPRENYL-1,4-BENZOQUINOL METHYLASE, MITOCHONDRIAL"/>
    <property type="match status" value="1"/>
</dbReference>
<keyword evidence="1" id="KW-0474">Menaquinone biosynthesis</keyword>
<evidence type="ECO:0000256" key="2">
    <source>
        <dbReference type="ARBA" id="ARBA00022603"/>
    </source>
</evidence>
<dbReference type="Proteomes" id="UP000475249">
    <property type="component" value="Unassembled WGS sequence"/>
</dbReference>
<dbReference type="SUPFAM" id="SSF53335">
    <property type="entry name" value="S-adenosyl-L-methionine-dependent methyltransferases"/>
    <property type="match status" value="1"/>
</dbReference>
<dbReference type="InterPro" id="IPR004033">
    <property type="entry name" value="UbiE/COQ5_MeTrFase"/>
</dbReference>
<keyword evidence="3 5" id="KW-0808">Transferase</keyword>
<dbReference type="GO" id="GO:0008168">
    <property type="term" value="F:methyltransferase activity"/>
    <property type="evidence" value="ECO:0007669"/>
    <property type="project" value="UniProtKB-KW"/>
</dbReference>
<proteinExistence type="predicted"/>
<dbReference type="Gene3D" id="3.40.50.150">
    <property type="entry name" value="Vaccinia Virus protein VP39"/>
    <property type="match status" value="1"/>
</dbReference>
<evidence type="ECO:0000313" key="5">
    <source>
        <dbReference type="EMBL" id="NAS12233.1"/>
    </source>
</evidence>
<dbReference type="PROSITE" id="PS51608">
    <property type="entry name" value="SAM_MT_UBIE"/>
    <property type="match status" value="1"/>
</dbReference>
<evidence type="ECO:0000256" key="1">
    <source>
        <dbReference type="ARBA" id="ARBA00022428"/>
    </source>
</evidence>
<evidence type="ECO:0000256" key="3">
    <source>
        <dbReference type="ARBA" id="ARBA00022679"/>
    </source>
</evidence>
<keyword evidence="2 5" id="KW-0489">Methyltransferase</keyword>
<keyword evidence="6" id="KW-1185">Reference proteome</keyword>
<dbReference type="AlphaFoldDB" id="A0A6L9EC63"/>
<dbReference type="GO" id="GO:0009234">
    <property type="term" value="P:menaquinone biosynthetic process"/>
    <property type="evidence" value="ECO:0007669"/>
    <property type="project" value="UniProtKB-KW"/>
</dbReference>
<dbReference type="InterPro" id="IPR029063">
    <property type="entry name" value="SAM-dependent_MTases_sf"/>
</dbReference>
<gene>
    <name evidence="5" type="ORF">GTQ38_09485</name>
</gene>
<organism evidence="5 6">
    <name type="scientific">Poritiphilus flavus</name>
    <dbReference type="NCBI Taxonomy" id="2697053"/>
    <lineage>
        <taxon>Bacteria</taxon>
        <taxon>Pseudomonadati</taxon>
        <taxon>Bacteroidota</taxon>
        <taxon>Flavobacteriia</taxon>
        <taxon>Flavobacteriales</taxon>
        <taxon>Flavobacteriaceae</taxon>
        <taxon>Poritiphilus</taxon>
    </lineage>
</organism>
<dbReference type="CDD" id="cd02440">
    <property type="entry name" value="AdoMet_MTases"/>
    <property type="match status" value="1"/>
</dbReference>
<dbReference type="EMBL" id="WXYO01000004">
    <property type="protein sequence ID" value="NAS12233.1"/>
    <property type="molecule type" value="Genomic_DNA"/>
</dbReference>
<reference evidence="5 6" key="1">
    <citation type="submission" date="2020-01" db="EMBL/GenBank/DDBJ databases">
        <title>Bacteria diversity of Porities sp.</title>
        <authorList>
            <person name="Wang G."/>
        </authorList>
    </citation>
    <scope>NUCLEOTIDE SEQUENCE [LARGE SCALE GENOMIC DNA]</scope>
    <source>
        <strain evidence="5 6">R33</strain>
    </source>
</reference>
<sequence>MDKIKKVIKTYNAAADSFDKKPLSFWNFFGQKTVDLANLRQGDSVLDVCCGSGASALPAAREVGKEGLVIGVDLSERLLQLGQSKADAAGLDWIYFIQANMEQIKFPRHRFHAVMCVFGIFFFEDMERQLANLWRLVKPTGKIGITTWGSNIFSPVSEIWNEELSKIRMDLVSDFQPWDNITTEKGLKELFFNTGIETVRIVSSQRKQILNDPEDFWTIAMGSGFRWIIEQLTPEERIYFKTRLLSKVRAHGINSIETNALIAVAQKPPARQDL</sequence>
<dbReference type="GO" id="GO:0032259">
    <property type="term" value="P:methylation"/>
    <property type="evidence" value="ECO:0007669"/>
    <property type="project" value="UniProtKB-KW"/>
</dbReference>
<dbReference type="RefSeq" id="WP_161435276.1">
    <property type="nucleotide sequence ID" value="NZ_WXYO01000004.1"/>
</dbReference>
<comment type="caution">
    <text evidence="5">The sequence shown here is derived from an EMBL/GenBank/DDBJ whole genome shotgun (WGS) entry which is preliminary data.</text>
</comment>